<evidence type="ECO:0000313" key="2">
    <source>
        <dbReference type="EMBL" id="MBP2319609.1"/>
    </source>
</evidence>
<sequence length="110" mass="12267">MSTIQQLKIKGTADHLPDGERGKNSRTSPLWEAVAAECRDNPGAWVMFEIPGRPKTSLDASRTHIKRGKLRAFQEGAWDAAVRGTVLYVKYLGERTAEVSDLSEKRREVA</sequence>
<feature type="compositionally biased region" description="Basic and acidic residues" evidence="1">
    <location>
        <begin position="11"/>
        <end position="23"/>
    </location>
</feature>
<protein>
    <submittedName>
        <fullName evidence="2">Uncharacterized protein</fullName>
    </submittedName>
</protein>
<comment type="caution">
    <text evidence="2">The sequence shown here is derived from an EMBL/GenBank/DDBJ whole genome shotgun (WGS) entry which is preliminary data.</text>
</comment>
<reference evidence="2 3" key="1">
    <citation type="submission" date="2021-03" db="EMBL/GenBank/DDBJ databases">
        <title>Sequencing the genomes of 1000 actinobacteria strains.</title>
        <authorList>
            <person name="Klenk H.-P."/>
        </authorList>
    </citation>
    <scope>NUCLEOTIDE SEQUENCE [LARGE SCALE GENOMIC DNA]</scope>
    <source>
        <strain evidence="2 3">DSM 12544</strain>
    </source>
</reference>
<name>A0ABS4T565_9MICC</name>
<dbReference type="Proteomes" id="UP001519331">
    <property type="component" value="Unassembled WGS sequence"/>
</dbReference>
<dbReference type="RefSeq" id="WP_210051568.1">
    <property type="nucleotide sequence ID" value="NZ_JAGINX010000002.1"/>
</dbReference>
<evidence type="ECO:0000313" key="3">
    <source>
        <dbReference type="Proteomes" id="UP001519331"/>
    </source>
</evidence>
<feature type="region of interest" description="Disordered" evidence="1">
    <location>
        <begin position="1"/>
        <end position="27"/>
    </location>
</feature>
<accession>A0ABS4T565</accession>
<evidence type="ECO:0000256" key="1">
    <source>
        <dbReference type="SAM" id="MobiDB-lite"/>
    </source>
</evidence>
<gene>
    <name evidence="2" type="ORF">JOF45_002692</name>
</gene>
<keyword evidence="3" id="KW-1185">Reference proteome</keyword>
<organism evidence="2 3">
    <name type="scientific">Nesterenkonia lacusekhoensis</name>
    <dbReference type="NCBI Taxonomy" id="150832"/>
    <lineage>
        <taxon>Bacteria</taxon>
        <taxon>Bacillati</taxon>
        <taxon>Actinomycetota</taxon>
        <taxon>Actinomycetes</taxon>
        <taxon>Micrococcales</taxon>
        <taxon>Micrococcaceae</taxon>
        <taxon>Nesterenkonia</taxon>
    </lineage>
</organism>
<proteinExistence type="predicted"/>
<dbReference type="EMBL" id="JAGINX010000002">
    <property type="protein sequence ID" value="MBP2319609.1"/>
    <property type="molecule type" value="Genomic_DNA"/>
</dbReference>